<dbReference type="SUPFAM" id="SSF49464">
    <property type="entry name" value="Carboxypeptidase regulatory domain-like"/>
    <property type="match status" value="1"/>
</dbReference>
<evidence type="ECO:0000313" key="2">
    <source>
        <dbReference type="Proteomes" id="UP000276733"/>
    </source>
</evidence>
<dbReference type="Proteomes" id="UP000276733">
    <property type="component" value="Unassembled WGS sequence"/>
</dbReference>
<evidence type="ECO:0000313" key="1">
    <source>
        <dbReference type="EMBL" id="VDG82018.1"/>
    </source>
</evidence>
<name>A0A7Z8YEL9_CAPOC</name>
<comment type="caution">
    <text evidence="1">The sequence shown here is derived from an EMBL/GenBank/DDBJ whole genome shotgun (WGS) entry which is preliminary data.</text>
</comment>
<proteinExistence type="predicted"/>
<dbReference type="Pfam" id="PF13715">
    <property type="entry name" value="CarbopepD_reg_2"/>
    <property type="match status" value="1"/>
</dbReference>
<dbReference type="AlphaFoldDB" id="A0A7Z8YEL9"/>
<dbReference type="InterPro" id="IPR008969">
    <property type="entry name" value="CarboxyPept-like_regulatory"/>
</dbReference>
<dbReference type="RefSeq" id="WP_181831553.1">
    <property type="nucleotide sequence ID" value="NZ_UYIQ01000001.1"/>
</dbReference>
<dbReference type="EMBL" id="UYIQ01000001">
    <property type="protein sequence ID" value="VDG82018.1"/>
    <property type="molecule type" value="Genomic_DNA"/>
</dbReference>
<organism evidence="1 2">
    <name type="scientific">Capnocytophaga ochracea</name>
    <dbReference type="NCBI Taxonomy" id="1018"/>
    <lineage>
        <taxon>Bacteria</taxon>
        <taxon>Pseudomonadati</taxon>
        <taxon>Bacteroidota</taxon>
        <taxon>Flavobacteriia</taxon>
        <taxon>Flavobacteriales</taxon>
        <taxon>Flavobacteriaceae</taxon>
        <taxon>Capnocytophaga</taxon>
    </lineage>
</organism>
<protein>
    <submittedName>
        <fullName evidence="1">TonB-linked outer membrane protein, SusC/RagA family</fullName>
    </submittedName>
</protein>
<accession>A0A7Z8YEL9</accession>
<reference evidence="1 2" key="1">
    <citation type="submission" date="2018-11" db="EMBL/GenBank/DDBJ databases">
        <authorList>
            <consortium name="Pathogen Informatics"/>
        </authorList>
    </citation>
    <scope>NUCLEOTIDE SEQUENCE [LARGE SCALE GENOMIC DNA]</scope>
    <source>
        <strain evidence="1 2">NCTC11458</strain>
    </source>
</reference>
<gene>
    <name evidence="1" type="ORF">NCTC11458_01316</name>
</gene>
<sequence length="268" mass="30083">MKKLFLLSIIFPYIIYSQNIKGVISNTEGETIEYVNIGIVGTHKGTISDVHGNFSLEKLQPKPTDSIYFSHISYKYKSLLAKDIKDKVVLQEANIVLPETIVKIKAPKIRTLKGKGVPTIATIGVTPQDELGEEIGDFINLKKDTQLTEFEINILKNTCEKAILRVVICQTDKEHSHFTSLIEKPIYIEIPASKKKQIITEKLSTFVPKGIIWVGIQAVEVKGDKKAQILLGTKATGGWFRYHEQLEKIPLGIGIPFSIKGYEYEVVE</sequence>